<dbReference type="AlphaFoldDB" id="A0A6C0BPN1"/>
<name>A0A6C0BPN1_9ZZZZ</name>
<dbReference type="EMBL" id="MN739209">
    <property type="protein sequence ID" value="QHS93741.1"/>
    <property type="molecule type" value="Genomic_DNA"/>
</dbReference>
<reference evidence="1" key="1">
    <citation type="journal article" date="2020" name="Nature">
        <title>Giant virus diversity and host interactions through global metagenomics.</title>
        <authorList>
            <person name="Schulz F."/>
            <person name="Roux S."/>
            <person name="Paez-Espino D."/>
            <person name="Jungbluth S."/>
            <person name="Walsh D.A."/>
            <person name="Denef V.J."/>
            <person name="McMahon K.D."/>
            <person name="Konstantinidis K.T."/>
            <person name="Eloe-Fadrosh E.A."/>
            <person name="Kyrpides N.C."/>
            <person name="Woyke T."/>
        </authorList>
    </citation>
    <scope>NUCLEOTIDE SEQUENCE</scope>
    <source>
        <strain evidence="1">GVMAG-M-3300018080-19</strain>
    </source>
</reference>
<organism evidence="1">
    <name type="scientific">viral metagenome</name>
    <dbReference type="NCBI Taxonomy" id="1070528"/>
    <lineage>
        <taxon>unclassified sequences</taxon>
        <taxon>metagenomes</taxon>
        <taxon>organismal metagenomes</taxon>
    </lineage>
</organism>
<sequence length="53" mass="6399">MYENIPGWNKWYFRGPHGLIYVCILNVDGYQWYPRVPPWPVPCPVHCFYPNTN</sequence>
<proteinExistence type="predicted"/>
<accession>A0A6C0BPN1</accession>
<protein>
    <submittedName>
        <fullName evidence="1">Uncharacterized protein</fullName>
    </submittedName>
</protein>
<evidence type="ECO:0000313" key="1">
    <source>
        <dbReference type="EMBL" id="QHS93741.1"/>
    </source>
</evidence>